<organism evidence="1 2">
    <name type="scientific">Daphnia magna</name>
    <dbReference type="NCBI Taxonomy" id="35525"/>
    <lineage>
        <taxon>Eukaryota</taxon>
        <taxon>Metazoa</taxon>
        <taxon>Ecdysozoa</taxon>
        <taxon>Arthropoda</taxon>
        <taxon>Crustacea</taxon>
        <taxon>Branchiopoda</taxon>
        <taxon>Diplostraca</taxon>
        <taxon>Cladocera</taxon>
        <taxon>Anomopoda</taxon>
        <taxon>Daphniidae</taxon>
        <taxon>Daphnia</taxon>
    </lineage>
</organism>
<dbReference type="Proteomes" id="UP001234178">
    <property type="component" value="Unassembled WGS sequence"/>
</dbReference>
<accession>A0ABR0B7P1</accession>
<sequence length="210" mass="23741">MKCSSHTLNLIASADTSLTNFDIRSFPKRNALRKAMSKMTALWNKIGRSIVAAEQSKEAFGLLEKANSLFSLLGLPFLTKEDIDFLIEYMQVIKSLAAVLDIFQGAIRDRIISSTDLRLYDDPLAVFAALTHPFFKCLWIEDKEKKRVCIIQFKQLLSDTVSPVSDKSSVSLTDDFLNFCPTDLAKPDEVDFFLRVPETSIEMLDRYPAT</sequence>
<evidence type="ECO:0000313" key="2">
    <source>
        <dbReference type="Proteomes" id="UP001234178"/>
    </source>
</evidence>
<protein>
    <submittedName>
        <fullName evidence="1">Uncharacterized protein</fullName>
    </submittedName>
</protein>
<name>A0ABR0B7P1_9CRUS</name>
<reference evidence="1 2" key="1">
    <citation type="journal article" date="2023" name="Nucleic Acids Res.">
        <title>The hologenome of Daphnia magna reveals possible DNA methylation and microbiome-mediated evolution of the host genome.</title>
        <authorList>
            <person name="Chaturvedi A."/>
            <person name="Li X."/>
            <person name="Dhandapani V."/>
            <person name="Marshall H."/>
            <person name="Kissane S."/>
            <person name="Cuenca-Cambronero M."/>
            <person name="Asole G."/>
            <person name="Calvet F."/>
            <person name="Ruiz-Romero M."/>
            <person name="Marangio P."/>
            <person name="Guigo R."/>
            <person name="Rago D."/>
            <person name="Mirbahai L."/>
            <person name="Eastwood N."/>
            <person name="Colbourne J.K."/>
            <person name="Zhou J."/>
            <person name="Mallon E."/>
            <person name="Orsini L."/>
        </authorList>
    </citation>
    <scope>NUCLEOTIDE SEQUENCE [LARGE SCALE GENOMIC DNA]</scope>
    <source>
        <strain evidence="1">LRV0_1</strain>
    </source>
</reference>
<dbReference type="EMBL" id="JAOYFB010000040">
    <property type="protein sequence ID" value="KAK4037698.1"/>
    <property type="molecule type" value="Genomic_DNA"/>
</dbReference>
<keyword evidence="2" id="KW-1185">Reference proteome</keyword>
<comment type="caution">
    <text evidence="1">The sequence shown here is derived from an EMBL/GenBank/DDBJ whole genome shotgun (WGS) entry which is preliminary data.</text>
</comment>
<gene>
    <name evidence="1" type="ORF">OUZ56_029729</name>
</gene>
<evidence type="ECO:0000313" key="1">
    <source>
        <dbReference type="EMBL" id="KAK4037698.1"/>
    </source>
</evidence>
<proteinExistence type="predicted"/>